<evidence type="ECO:0000313" key="1">
    <source>
        <dbReference type="EMBL" id="RFD19709.1"/>
    </source>
</evidence>
<organism evidence="1 2">
    <name type="scientific">Komagataeibacter melaceti</name>
    <dbReference type="NCBI Taxonomy" id="2766577"/>
    <lineage>
        <taxon>Bacteria</taxon>
        <taxon>Pseudomonadati</taxon>
        <taxon>Pseudomonadota</taxon>
        <taxon>Alphaproteobacteria</taxon>
        <taxon>Acetobacterales</taxon>
        <taxon>Acetobacteraceae</taxon>
        <taxon>Komagataeibacter</taxon>
    </lineage>
</organism>
<dbReference type="OrthoDB" id="7260959at2"/>
<comment type="caution">
    <text evidence="1">The sequence shown here is derived from an EMBL/GenBank/DDBJ whole genome shotgun (WGS) entry which is preliminary data.</text>
</comment>
<dbReference type="AlphaFoldDB" id="A0A371YZY4"/>
<sequence length="183" mass="20546">MGYTEDNGTLRRFPVERREEPTLAHMQAIMPDAGAMYKRLRDWDIPGLPDADAVREEGRRRGRRILLRHGLPETREEAEIILPQLFQPAIGRAIDRLVAARETVWHAENLEEETGEAGLLDDPAIRARVDAALEQAFIAERDAWRLAQRTLGAWAAVEDILAELSGPPHRPTSSSSVLAFRPA</sequence>
<proteinExistence type="predicted"/>
<gene>
    <name evidence="1" type="ORF">DY926_09935</name>
</gene>
<dbReference type="RefSeq" id="WP_116703217.1">
    <property type="nucleotide sequence ID" value="NZ_QUWV01000078.1"/>
</dbReference>
<evidence type="ECO:0000313" key="2">
    <source>
        <dbReference type="Proteomes" id="UP000262371"/>
    </source>
</evidence>
<accession>A0A371YZY4</accession>
<keyword evidence="2" id="KW-1185">Reference proteome</keyword>
<name>A0A371YZY4_9PROT</name>
<dbReference type="EMBL" id="QUWV01000078">
    <property type="protein sequence ID" value="RFD19709.1"/>
    <property type="molecule type" value="Genomic_DNA"/>
</dbReference>
<dbReference type="Proteomes" id="UP000262371">
    <property type="component" value="Unassembled WGS sequence"/>
</dbReference>
<reference evidence="1 2" key="1">
    <citation type="submission" date="2018-08" db="EMBL/GenBank/DDBJ databases">
        <title>Komagataeibacter sp. AV 382.</title>
        <authorList>
            <person name="Skraban J."/>
            <person name="Trcek J."/>
        </authorList>
    </citation>
    <scope>NUCLEOTIDE SEQUENCE [LARGE SCALE GENOMIC DNA]</scope>
    <source>
        <strain evidence="1 2">AV 382</strain>
    </source>
</reference>
<protein>
    <submittedName>
        <fullName evidence="1">Uncharacterized protein</fullName>
    </submittedName>
</protein>